<organism evidence="2 3">
    <name type="scientific">Streptococcus constellatus</name>
    <dbReference type="NCBI Taxonomy" id="76860"/>
    <lineage>
        <taxon>Bacteria</taxon>
        <taxon>Bacillati</taxon>
        <taxon>Bacillota</taxon>
        <taxon>Bacilli</taxon>
        <taxon>Lactobacillales</taxon>
        <taxon>Streptococcaceae</taxon>
        <taxon>Streptococcus</taxon>
        <taxon>Streptococcus anginosus group</taxon>
    </lineage>
</organism>
<keyword evidence="1" id="KW-0812">Transmembrane</keyword>
<dbReference type="Proteomes" id="UP000031339">
    <property type="component" value="Unassembled WGS sequence"/>
</dbReference>
<protein>
    <submittedName>
        <fullName evidence="2">Uncharacterized protein</fullName>
    </submittedName>
</protein>
<dbReference type="AlphaFoldDB" id="A0A0C1K645"/>
<feature type="transmembrane region" description="Helical" evidence="1">
    <location>
        <begin position="48"/>
        <end position="68"/>
    </location>
</feature>
<keyword evidence="1" id="KW-0472">Membrane</keyword>
<sequence>MKKKDITKIVIIAFVILFVIPFLINLSFKIYSIHFLAAEWAAGDLLSFYGAVLGAFITLIGLVVTLNYQSEQARKDDEIKYKPILKLNSVETEYNGFMGRRELKILFPFHSFNGDEFKMQKEKLFYKQMEDTSDFHLIFQNKGRGEAIEVSLDHAGIREVDWDENSHLYIGTSSPLSLGEILVNESADIIISLPNFLFLKEGQNNNHIWIELTVSYDDMFHRNRREMRILSDFKIIPVNKVPFPYVYKEGFEYYQVEVRYMGSQQIKEDSGQ</sequence>
<comment type="caution">
    <text evidence="2">The sequence shown here is derived from an EMBL/GenBank/DDBJ whole genome shotgun (WGS) entry which is preliminary data.</text>
</comment>
<name>A0A0C1K645_STRCV</name>
<accession>A0A0C1K645</accession>
<gene>
    <name evidence="2" type="ORF">RN79_02705</name>
</gene>
<evidence type="ECO:0000313" key="2">
    <source>
        <dbReference type="EMBL" id="KIC78495.1"/>
    </source>
</evidence>
<evidence type="ECO:0000256" key="1">
    <source>
        <dbReference type="SAM" id="Phobius"/>
    </source>
</evidence>
<dbReference type="RefSeq" id="WP_039677043.1">
    <property type="nucleotide sequence ID" value="NZ_JWIY01000001.1"/>
</dbReference>
<dbReference type="STRING" id="862969.SCI_0196"/>
<proteinExistence type="predicted"/>
<reference evidence="2 3" key="1">
    <citation type="submission" date="2014-12" db="EMBL/GenBank/DDBJ databases">
        <title>Partial genome sequence of Streptococcus constellatus KCOM 1650 (= ChDC B144).</title>
        <authorList>
            <person name="Kook J.-K."/>
            <person name="Park S.-N."/>
            <person name="Lim Y.K."/>
            <person name="Jo E."/>
        </authorList>
    </citation>
    <scope>NUCLEOTIDE SEQUENCE [LARGE SCALE GENOMIC DNA]</scope>
    <source>
        <strain evidence="2 3">KCOM 1650</strain>
    </source>
</reference>
<evidence type="ECO:0000313" key="3">
    <source>
        <dbReference type="Proteomes" id="UP000031339"/>
    </source>
</evidence>
<keyword evidence="1" id="KW-1133">Transmembrane helix</keyword>
<feature type="transmembrane region" description="Helical" evidence="1">
    <location>
        <begin position="9"/>
        <end position="28"/>
    </location>
</feature>
<dbReference type="OrthoDB" id="2088414at2"/>
<dbReference type="EMBL" id="JWIY01000001">
    <property type="protein sequence ID" value="KIC78495.1"/>
    <property type="molecule type" value="Genomic_DNA"/>
</dbReference>